<sequence length="243" mass="26543">MQIGPALLAFFSAALAAPVPNPDNLFDRRQLAIARASDGSEHTLINGPGIIPTPDVGEIGDAIYEDAEGVHIWDREEYDVLHRRQLAIIRESDGAERTFISGTEITPAPDVGEIGDAVYVDASGYHTRIRKEYDVLHRRQLAVIRDSDGSEHTFISGTEVLPTPGAGEIGDAIYEDAEGVHIWDREEYDVLHRRQLAVTRGSDGAERAFLNGADILPTPHVGEIGDAIYEDADGVHIWDNDGN</sequence>
<evidence type="ECO:0000313" key="3">
    <source>
        <dbReference type="Proteomes" id="UP000193922"/>
    </source>
</evidence>
<evidence type="ECO:0000313" key="2">
    <source>
        <dbReference type="EMBL" id="ORX73593.1"/>
    </source>
</evidence>
<keyword evidence="3" id="KW-1185">Reference proteome</keyword>
<accession>A0A1Y1WJC5</accession>
<reference evidence="2 3" key="1">
    <citation type="submission" date="2016-07" db="EMBL/GenBank/DDBJ databases">
        <title>Pervasive Adenine N6-methylation of Active Genes in Fungi.</title>
        <authorList>
            <consortium name="DOE Joint Genome Institute"/>
            <person name="Mondo S.J."/>
            <person name="Dannebaum R.O."/>
            <person name="Kuo R.C."/>
            <person name="Labutti K."/>
            <person name="Haridas S."/>
            <person name="Kuo A."/>
            <person name="Salamov A."/>
            <person name="Ahrendt S.R."/>
            <person name="Lipzen A."/>
            <person name="Sullivan W."/>
            <person name="Andreopoulos W.B."/>
            <person name="Clum A."/>
            <person name="Lindquist E."/>
            <person name="Daum C."/>
            <person name="Ramamoorthy G.K."/>
            <person name="Gryganskyi A."/>
            <person name="Culley D."/>
            <person name="Magnuson J.K."/>
            <person name="James T.Y."/>
            <person name="O'Malley M.A."/>
            <person name="Stajich J.E."/>
            <person name="Spatafora J.W."/>
            <person name="Visel A."/>
            <person name="Grigoriev I.V."/>
        </authorList>
    </citation>
    <scope>NUCLEOTIDE SEQUENCE [LARGE SCALE GENOMIC DNA]</scope>
    <source>
        <strain evidence="2 3">ATCC 12442</strain>
    </source>
</reference>
<dbReference type="EMBL" id="MCFD01000001">
    <property type="protein sequence ID" value="ORX73593.1"/>
    <property type="molecule type" value="Genomic_DNA"/>
</dbReference>
<evidence type="ECO:0000256" key="1">
    <source>
        <dbReference type="SAM" id="SignalP"/>
    </source>
</evidence>
<dbReference type="RefSeq" id="XP_040746804.1">
    <property type="nucleotide sequence ID" value="XM_040885916.1"/>
</dbReference>
<name>A0A1Y1WJC5_9FUNG</name>
<comment type="caution">
    <text evidence="2">The sequence shown here is derived from an EMBL/GenBank/DDBJ whole genome shotgun (WGS) entry which is preliminary data.</text>
</comment>
<gene>
    <name evidence="2" type="ORF">DL89DRAFT_263638</name>
</gene>
<dbReference type="AlphaFoldDB" id="A0A1Y1WJC5"/>
<organism evidence="2 3">
    <name type="scientific">Linderina pennispora</name>
    <dbReference type="NCBI Taxonomy" id="61395"/>
    <lineage>
        <taxon>Eukaryota</taxon>
        <taxon>Fungi</taxon>
        <taxon>Fungi incertae sedis</taxon>
        <taxon>Zoopagomycota</taxon>
        <taxon>Kickxellomycotina</taxon>
        <taxon>Kickxellomycetes</taxon>
        <taxon>Kickxellales</taxon>
        <taxon>Kickxellaceae</taxon>
        <taxon>Linderina</taxon>
    </lineage>
</organism>
<protein>
    <submittedName>
        <fullName evidence="2">Uncharacterized protein</fullName>
    </submittedName>
</protein>
<feature type="signal peptide" evidence="1">
    <location>
        <begin position="1"/>
        <end position="16"/>
    </location>
</feature>
<keyword evidence="1" id="KW-0732">Signal</keyword>
<proteinExistence type="predicted"/>
<dbReference type="GeneID" id="63802564"/>
<dbReference type="Proteomes" id="UP000193922">
    <property type="component" value="Unassembled WGS sequence"/>
</dbReference>
<feature type="chain" id="PRO_5012508223" evidence="1">
    <location>
        <begin position="17"/>
        <end position="243"/>
    </location>
</feature>